<dbReference type="Pfam" id="PF23726">
    <property type="entry name" value="Beta-prop_RSE1_2nd"/>
    <property type="match status" value="1"/>
</dbReference>
<feature type="region of interest" description="Disordered" evidence="4">
    <location>
        <begin position="749"/>
        <end position="768"/>
    </location>
</feature>
<evidence type="ECO:0000259" key="7">
    <source>
        <dbReference type="Pfam" id="PF23726"/>
    </source>
</evidence>
<feature type="domain" description="RSE1/DDB1/CPSF1 first beta-propeller" evidence="6">
    <location>
        <begin position="14"/>
        <end position="340"/>
    </location>
</feature>
<feature type="domain" description="RSE1/DDB1/CPSF1 C-terminal" evidence="5">
    <location>
        <begin position="775"/>
        <end position="1087"/>
    </location>
</feature>
<organism evidence="8">
    <name type="scientific">Anisakis simplex</name>
    <name type="common">Herring worm</name>
    <dbReference type="NCBI Taxonomy" id="6269"/>
    <lineage>
        <taxon>Eukaryota</taxon>
        <taxon>Metazoa</taxon>
        <taxon>Ecdysozoa</taxon>
        <taxon>Nematoda</taxon>
        <taxon>Chromadorea</taxon>
        <taxon>Rhabditida</taxon>
        <taxon>Spirurina</taxon>
        <taxon>Ascaridomorpha</taxon>
        <taxon>Ascaridoidea</taxon>
        <taxon>Anisakidae</taxon>
        <taxon>Anisakis</taxon>
        <taxon>Anisakis simplex complex</taxon>
    </lineage>
</organism>
<evidence type="ECO:0000256" key="4">
    <source>
        <dbReference type="SAM" id="MobiDB-lite"/>
    </source>
</evidence>
<dbReference type="InterPro" id="IPR058543">
    <property type="entry name" value="Beta-prop_RSE1/DDB1/CPSF1_2nd"/>
</dbReference>
<dbReference type="InterPro" id="IPR004871">
    <property type="entry name" value="RSE1/DDB1/CPSF1_C"/>
</dbReference>
<dbReference type="FunFam" id="2.130.10.10:FF:000070">
    <property type="entry name" value="DNA damage-binding protein 1"/>
    <property type="match status" value="1"/>
</dbReference>
<comment type="subcellular location">
    <subcellularLocation>
        <location evidence="1">Nucleus</location>
    </subcellularLocation>
</comment>
<dbReference type="GO" id="GO:0003676">
    <property type="term" value="F:nucleic acid binding"/>
    <property type="evidence" value="ECO:0007669"/>
    <property type="project" value="InterPro"/>
</dbReference>
<evidence type="ECO:0000256" key="1">
    <source>
        <dbReference type="ARBA" id="ARBA00004123"/>
    </source>
</evidence>
<evidence type="ECO:0000256" key="2">
    <source>
        <dbReference type="ARBA" id="ARBA00007453"/>
    </source>
</evidence>
<evidence type="ECO:0000259" key="5">
    <source>
        <dbReference type="Pfam" id="PF03178"/>
    </source>
</evidence>
<accession>A0A2R4KQX9</accession>
<dbReference type="PANTHER" id="PTHR10644">
    <property type="entry name" value="DNA REPAIR/RNA PROCESSING CPSF FAMILY"/>
    <property type="match status" value="1"/>
</dbReference>
<evidence type="ECO:0000313" key="8">
    <source>
        <dbReference type="EMBL" id="AVV64025.1"/>
    </source>
</evidence>
<proteinExistence type="inferred from homology"/>
<dbReference type="Gene3D" id="1.10.150.910">
    <property type="match status" value="1"/>
</dbReference>
<keyword evidence="3" id="KW-0539">Nucleus</keyword>
<dbReference type="InterPro" id="IPR050358">
    <property type="entry name" value="RSE1/DDB1/CFT1"/>
</dbReference>
<dbReference type="InterPro" id="IPR036322">
    <property type="entry name" value="WD40_repeat_dom_sf"/>
</dbReference>
<evidence type="ECO:0000256" key="3">
    <source>
        <dbReference type="ARBA" id="ARBA00023242"/>
    </source>
</evidence>
<feature type="domain" description="RSE1/DDB1/CPSF1 second beta-propeller" evidence="7">
    <location>
        <begin position="391"/>
        <end position="692"/>
    </location>
</feature>
<dbReference type="Gene3D" id="2.130.10.10">
    <property type="entry name" value="YVTN repeat-like/Quinoprotein amine dehydrogenase"/>
    <property type="match status" value="3"/>
</dbReference>
<dbReference type="EMBL" id="MF069078">
    <property type="protein sequence ID" value="AVV64025.1"/>
    <property type="molecule type" value="Genomic_DNA"/>
</dbReference>
<sequence length="1130" mass="125230">MATNYIVSAQKPTVVTHAVVCNFTGPNDLNLILAKTNRLEIMLVTPDGLKPYREVPIFGRIATVKAFRVKSESMDNILVLTQKFHLAIICWGSNGELKTRASGHIADRVGRQSETGIIACVHSSGLMAFRLYDGLIKIIQWSEGKDLRGFNIRCDDLYIIDLDFADDSEIPTLVYIYRDHNGRHLKAAAINLEDRELSSPPIWKQENIEAEASMIFSVPHPYGGVIVIGHETISYHKECNKYAAIAPPLMHQSQINCYAKIDRDGQRYLLGDLSGRIFMLLLDLNVTSDGTATVKDLKVELLGETSIPECLVYLDNGVVFIGSRFGDSQLVRLRREPYQDGSYISLMDNYVNLAPIRDMVVINTDGQQQVITCSGAFKDGSLRVIRNGIGIEELASVDLAGVKSLFALNVECEAHNYLIVGFVDETHILKISEEDLEDTQLNGFTTTEPTLWAGTLKNGALVQITPTKVTMVLKNEISNWTPTSSISVVSMNELSGQLVLGCGNQLNYLMIADQIKLIASVECEYEVACVDISSVGTESESKLCALAYWTDMSVALRSLPDLKEIVREKCGGEMLARSLLISQMEGNVYLLVALGDGTLYYYRIDMKTGALTEPKKATLGTQPILLKKFTSRGIRNVFACSDRPTVIYSSNQKVVFSNVNLKLVTHMCALNSTIYTDSLVLTDGQTLVIGRIDDIQKLHIRTVPLGESVSRIAYQPESGTIAVLVQRTEIVDSEGQRHFGQCASKMAMSSSSSHPSMAPTNPAPPTVEPEEVEISSIVVFDANTFEILHSHELGKKELAMSIKSCTLGNDPQPYYVVGTAVVHMDETEAKLGRLLIFEVKTPTEGARMRLVHDKEVKGAVYSIQLLMSKLVVAINSCVRLFEWTADKELKLECSDFDNVTALYLKTKNDIVLVGDLMRSLSVLAYRPMESSFEKIARDFVTNWTTACEIIDMDSFVGAEVMFNLFTLVKDCNAINKEEGTRLQEAGMYYLGESVNTFCHGSLIATHIDLSPPFTSPILFGTSDGGLGVIVQLSQPFYNFIHELETRIAGVTKNCMRIEHSHYRTFETEKRMEQSVGFVDGDLVESLLDMSRQSIEGLIDGLVMPVVNNQEQRDASAEEVLKIVEDLARIH</sequence>
<dbReference type="InterPro" id="IPR015943">
    <property type="entry name" value="WD40/YVTN_repeat-like_dom_sf"/>
</dbReference>
<comment type="similarity">
    <text evidence="2">Belongs to the DDB1 family.</text>
</comment>
<dbReference type="Pfam" id="PF10433">
    <property type="entry name" value="Beta-prop_RSE1_1st"/>
    <property type="match status" value="1"/>
</dbReference>
<dbReference type="InterPro" id="IPR018846">
    <property type="entry name" value="Beta-prop_RSE1/DDB1/CPSF1_1st"/>
</dbReference>
<dbReference type="GO" id="GO:0016567">
    <property type="term" value="P:protein ubiquitination"/>
    <property type="evidence" value="ECO:0007669"/>
    <property type="project" value="UniProtKB-UniPathway"/>
</dbReference>
<evidence type="ECO:0000259" key="6">
    <source>
        <dbReference type="Pfam" id="PF10433"/>
    </source>
</evidence>
<dbReference type="GO" id="GO:0005634">
    <property type="term" value="C:nucleus"/>
    <property type="evidence" value="ECO:0007669"/>
    <property type="project" value="UniProtKB-SubCell"/>
</dbReference>
<reference evidence="8" key="1">
    <citation type="submission" date="2017-04" db="EMBL/GenBank/DDBJ databases">
        <authorList>
            <person name="Afonso C.L."/>
            <person name="Miller P.J."/>
            <person name="Scott M.A."/>
            <person name="Spackman E."/>
            <person name="Goraichik I."/>
            <person name="Dimitrov K.M."/>
            <person name="Suarez D.L."/>
            <person name="Swayne D.E."/>
        </authorList>
    </citation>
    <scope>NUCLEOTIDE SEQUENCE</scope>
</reference>
<protein>
    <submittedName>
        <fullName evidence="8">CPSF A subunit region family protein</fullName>
    </submittedName>
</protein>
<dbReference type="SUPFAM" id="SSF50978">
    <property type="entry name" value="WD40 repeat-like"/>
    <property type="match status" value="1"/>
</dbReference>
<dbReference type="Pfam" id="PF03178">
    <property type="entry name" value="CPSF_A"/>
    <property type="match status" value="1"/>
</dbReference>
<feature type="compositionally biased region" description="Low complexity" evidence="4">
    <location>
        <begin position="749"/>
        <end position="760"/>
    </location>
</feature>
<dbReference type="UniPathway" id="UPA00143"/>
<name>A0A2R4KQX9_ANISI</name>
<dbReference type="AlphaFoldDB" id="A0A2R4KQX9"/>